<feature type="domain" description="RecF/RecN/SMC N-terminal" evidence="10">
    <location>
        <begin position="13"/>
        <end position="527"/>
    </location>
</feature>
<dbReference type="InterPro" id="IPR027417">
    <property type="entry name" value="P-loop_NTPase"/>
</dbReference>
<dbReference type="GO" id="GO:0006281">
    <property type="term" value="P:DNA repair"/>
    <property type="evidence" value="ECO:0007669"/>
    <property type="project" value="UniProtKB-KW"/>
</dbReference>
<comment type="similarity">
    <text evidence="2 9">Belongs to the RecN family.</text>
</comment>
<accession>A0A7H1NNS9</accession>
<keyword evidence="5 9" id="KW-0227">DNA damage</keyword>
<dbReference type="GO" id="GO:0006310">
    <property type="term" value="P:DNA recombination"/>
    <property type="evidence" value="ECO:0007669"/>
    <property type="project" value="InterPro"/>
</dbReference>
<dbReference type="GO" id="GO:0043590">
    <property type="term" value="C:bacterial nucleoid"/>
    <property type="evidence" value="ECO:0007669"/>
    <property type="project" value="TreeGrafter"/>
</dbReference>
<name>A0A7H1NNS9_9PROT</name>
<dbReference type="AlphaFoldDB" id="A0A7H1NNS9"/>
<dbReference type="GO" id="GO:0009432">
    <property type="term" value="P:SOS response"/>
    <property type="evidence" value="ECO:0007669"/>
    <property type="project" value="TreeGrafter"/>
</dbReference>
<organism evidence="11 12">
    <name type="scientific">Entomobacter blattae</name>
    <dbReference type="NCBI Taxonomy" id="2762277"/>
    <lineage>
        <taxon>Bacteria</taxon>
        <taxon>Pseudomonadati</taxon>
        <taxon>Pseudomonadota</taxon>
        <taxon>Alphaproteobacteria</taxon>
        <taxon>Acetobacterales</taxon>
        <taxon>Acetobacteraceae</taxon>
        <taxon>Entomobacter</taxon>
    </lineage>
</organism>
<protein>
    <recommendedName>
        <fullName evidence="3 9">DNA repair protein RecN</fullName>
    </recommendedName>
    <alternativeName>
        <fullName evidence="8 9">Recombination protein N</fullName>
    </alternativeName>
</protein>
<comment type="function">
    <text evidence="1 9">May be involved in recombinational repair of damaged DNA.</text>
</comment>
<reference evidence="11 12" key="1">
    <citation type="submission" date="2020-08" db="EMBL/GenBank/DDBJ databases">
        <title>Complete genome sequence of Entomobacter blattae G55GP.</title>
        <authorList>
            <person name="Poehlein A."/>
            <person name="Guzman J."/>
            <person name="Daniel R."/>
            <person name="Vilcinskas A."/>
        </authorList>
    </citation>
    <scope>NUCLEOTIDE SEQUENCE [LARGE SCALE GENOMIC DNA]</scope>
    <source>
        <strain evidence="11 12">G55GP</strain>
    </source>
</reference>
<keyword evidence="4" id="KW-0547">Nucleotide-binding</keyword>
<dbReference type="FunFam" id="3.40.50.300:FF:000356">
    <property type="entry name" value="DNA repair protein RecN"/>
    <property type="match status" value="1"/>
</dbReference>
<keyword evidence="6" id="KW-0067">ATP-binding</keyword>
<keyword evidence="12" id="KW-1185">Reference proteome</keyword>
<dbReference type="InterPro" id="IPR004604">
    <property type="entry name" value="DNA_recomb/repair_RecN"/>
</dbReference>
<evidence type="ECO:0000256" key="2">
    <source>
        <dbReference type="ARBA" id="ARBA00009441"/>
    </source>
</evidence>
<dbReference type="PANTHER" id="PTHR11059:SF0">
    <property type="entry name" value="DNA REPAIR PROTEIN RECN"/>
    <property type="match status" value="1"/>
</dbReference>
<dbReference type="SUPFAM" id="SSF52540">
    <property type="entry name" value="P-loop containing nucleoside triphosphate hydrolases"/>
    <property type="match status" value="1"/>
</dbReference>
<evidence type="ECO:0000256" key="4">
    <source>
        <dbReference type="ARBA" id="ARBA00022741"/>
    </source>
</evidence>
<evidence type="ECO:0000313" key="12">
    <source>
        <dbReference type="Proteomes" id="UP000516349"/>
    </source>
</evidence>
<evidence type="ECO:0000259" key="10">
    <source>
        <dbReference type="Pfam" id="PF02463"/>
    </source>
</evidence>
<evidence type="ECO:0000256" key="1">
    <source>
        <dbReference type="ARBA" id="ARBA00003618"/>
    </source>
</evidence>
<dbReference type="InterPro" id="IPR003395">
    <property type="entry name" value="RecF/RecN/SMC_N"/>
</dbReference>
<dbReference type="CDD" id="cd03241">
    <property type="entry name" value="ABC_RecN"/>
    <property type="match status" value="2"/>
</dbReference>
<dbReference type="KEGG" id="ebla:JGUZn3_01740"/>
<evidence type="ECO:0000256" key="6">
    <source>
        <dbReference type="ARBA" id="ARBA00022840"/>
    </source>
</evidence>
<dbReference type="EMBL" id="CP060244">
    <property type="protein sequence ID" value="QNT77439.1"/>
    <property type="molecule type" value="Genomic_DNA"/>
</dbReference>
<dbReference type="Proteomes" id="UP000516349">
    <property type="component" value="Chromosome"/>
</dbReference>
<evidence type="ECO:0000256" key="7">
    <source>
        <dbReference type="ARBA" id="ARBA00023204"/>
    </source>
</evidence>
<evidence type="ECO:0000256" key="9">
    <source>
        <dbReference type="PIRNR" id="PIRNR003128"/>
    </source>
</evidence>
<dbReference type="RefSeq" id="WP_203413920.1">
    <property type="nucleotide sequence ID" value="NZ_CP060244.1"/>
</dbReference>
<dbReference type="Pfam" id="PF02463">
    <property type="entry name" value="SMC_N"/>
    <property type="match status" value="1"/>
</dbReference>
<evidence type="ECO:0000256" key="3">
    <source>
        <dbReference type="ARBA" id="ARBA00021315"/>
    </source>
</evidence>
<evidence type="ECO:0000256" key="8">
    <source>
        <dbReference type="ARBA" id="ARBA00033408"/>
    </source>
</evidence>
<dbReference type="PIRSF" id="PIRSF003128">
    <property type="entry name" value="RecN"/>
    <property type="match status" value="1"/>
</dbReference>
<dbReference type="GO" id="GO:0005524">
    <property type="term" value="F:ATP binding"/>
    <property type="evidence" value="ECO:0007669"/>
    <property type="project" value="UniProtKB-KW"/>
</dbReference>
<keyword evidence="7 9" id="KW-0234">DNA repair</keyword>
<evidence type="ECO:0000313" key="11">
    <source>
        <dbReference type="EMBL" id="QNT77439.1"/>
    </source>
</evidence>
<dbReference type="Gene3D" id="3.40.50.300">
    <property type="entry name" value="P-loop containing nucleotide triphosphate hydrolases"/>
    <property type="match status" value="2"/>
</dbReference>
<dbReference type="NCBIfam" id="TIGR00634">
    <property type="entry name" value="recN"/>
    <property type="match status" value="1"/>
</dbReference>
<proteinExistence type="inferred from homology"/>
<dbReference type="PANTHER" id="PTHR11059">
    <property type="entry name" value="DNA REPAIR PROTEIN RECN"/>
    <property type="match status" value="1"/>
</dbReference>
<gene>
    <name evidence="11" type="primary">recN</name>
    <name evidence="11" type="ORF">JGUZn3_01740</name>
</gene>
<evidence type="ECO:0000256" key="5">
    <source>
        <dbReference type="ARBA" id="ARBA00022763"/>
    </source>
</evidence>
<sequence>MLKLLSIRDVVLIETLDLTFEEGLTVFSGETGAGKSILLDSLGLILGDRATAGLIRKGAQQAQVSAEFDIPPQHPLVSTLIEHGIIAEFTQDPIVIRRIITQDGRSRAFVNDSLVSVQLLKLIGSTLIDIQGQHGQTALAETGKHLELLDTFGDLSALCSQVGVAYRDWQTKMAELLSAQTALKESLEEEEWLRSAVEELERLSPHPEEEAILSAQRQHMLQAEKKIQTIHEALKEIAPEDRRTIAPSTALYNASRTLSRLVNTEEVVPLTTDGALSPFPLQEVLNTLEQAQDLLAEAENILTHMITGAETDPKLLEQTEERLFALRAAARKHNTSTVELPTLLKQLQNRLDLLDTGSAHIEHLKVEASQARLDYCQLADTLSQARKKAAETLEKALIAELKPLKLERTHFVVSFTPLSEKDWGPKGQEYVNFLISTNAGLAPAPLAKVASGGELSRLLLAIKVVVARQSAVPTLIFDEIDAGVGGATASAIGERLYKIARSVQVLAVTHSPQVAARADHHFYISKTMTEKNTETQAQLLSQENRIEELARMLSGKQITAEARTAALSLIEKSQND</sequence>